<dbReference type="EMBL" id="JAKKPZ010000039">
    <property type="protein sequence ID" value="KAI1707758.1"/>
    <property type="molecule type" value="Genomic_DNA"/>
</dbReference>
<dbReference type="SMART" id="SM00908">
    <property type="entry name" value="Gal-bind_lectin"/>
    <property type="match status" value="1"/>
</dbReference>
<comment type="caution">
    <text evidence="4">The sequence shown here is derived from an EMBL/GenBank/DDBJ whole genome shotgun (WGS) entry which is preliminary data.</text>
</comment>
<reference evidence="4" key="1">
    <citation type="submission" date="2022-01" db="EMBL/GenBank/DDBJ databases">
        <title>Genome Sequence Resource for Two Populations of Ditylenchus destructor, the Migratory Endoparasitic Phytonematode.</title>
        <authorList>
            <person name="Zhang H."/>
            <person name="Lin R."/>
            <person name="Xie B."/>
        </authorList>
    </citation>
    <scope>NUCLEOTIDE SEQUENCE</scope>
    <source>
        <strain evidence="4">BazhouSP</strain>
    </source>
</reference>
<keyword evidence="1 2" id="KW-0430">Lectin</keyword>
<dbReference type="Pfam" id="PF00337">
    <property type="entry name" value="Gal-bind_lectin"/>
    <property type="match status" value="1"/>
</dbReference>
<keyword evidence="5" id="KW-1185">Reference proteome</keyword>
<dbReference type="InterPro" id="IPR013320">
    <property type="entry name" value="ConA-like_dom_sf"/>
</dbReference>
<evidence type="ECO:0000313" key="5">
    <source>
        <dbReference type="Proteomes" id="UP001201812"/>
    </source>
</evidence>
<evidence type="ECO:0000256" key="2">
    <source>
        <dbReference type="RuleBase" id="RU102079"/>
    </source>
</evidence>
<dbReference type="SUPFAM" id="SSF49899">
    <property type="entry name" value="Concanavalin A-like lectins/glucanases"/>
    <property type="match status" value="1"/>
</dbReference>
<proteinExistence type="predicted"/>
<dbReference type="GO" id="GO:0030246">
    <property type="term" value="F:carbohydrate binding"/>
    <property type="evidence" value="ECO:0007669"/>
    <property type="project" value="UniProtKB-UniRule"/>
</dbReference>
<dbReference type="SMART" id="SM00276">
    <property type="entry name" value="GLECT"/>
    <property type="match status" value="1"/>
</dbReference>
<dbReference type="Gene3D" id="2.60.120.200">
    <property type="match status" value="1"/>
</dbReference>
<sequence>MSVSYSVANPKLDFLCPIRISELDSEVRINASGGSRRRAFEPNWRTITVNFIAGNSVAFHMEVHVKPFLVKSIALNYLIKRYWKQEGLMKVNVDIGDTFVISVVNKEDYFNIRINGVHACRFRKMLPTSSINGLEVKKRGKITVQSIDLINVETNDGPQPRHTCECTQVGNDVYFFSRCLTCFQWRCDGLNCYKY</sequence>
<dbReference type="PROSITE" id="PS51304">
    <property type="entry name" value="GALECTIN"/>
    <property type="match status" value="1"/>
</dbReference>
<organism evidence="4 5">
    <name type="scientific">Ditylenchus destructor</name>
    <dbReference type="NCBI Taxonomy" id="166010"/>
    <lineage>
        <taxon>Eukaryota</taxon>
        <taxon>Metazoa</taxon>
        <taxon>Ecdysozoa</taxon>
        <taxon>Nematoda</taxon>
        <taxon>Chromadorea</taxon>
        <taxon>Rhabditida</taxon>
        <taxon>Tylenchina</taxon>
        <taxon>Tylenchomorpha</taxon>
        <taxon>Sphaerularioidea</taxon>
        <taxon>Anguinidae</taxon>
        <taxon>Anguininae</taxon>
        <taxon>Ditylenchus</taxon>
    </lineage>
</organism>
<evidence type="ECO:0000313" key="4">
    <source>
        <dbReference type="EMBL" id="KAI1707758.1"/>
    </source>
</evidence>
<accession>A0AAD4R3W1</accession>
<evidence type="ECO:0000259" key="3">
    <source>
        <dbReference type="PROSITE" id="PS51304"/>
    </source>
</evidence>
<dbReference type="InterPro" id="IPR001079">
    <property type="entry name" value="Galectin_CRD"/>
</dbReference>
<evidence type="ECO:0000256" key="1">
    <source>
        <dbReference type="ARBA" id="ARBA00022734"/>
    </source>
</evidence>
<gene>
    <name evidence="4" type="ORF">DdX_12314</name>
</gene>
<feature type="domain" description="Galectin" evidence="3">
    <location>
        <begin position="13"/>
        <end position="150"/>
    </location>
</feature>
<dbReference type="AlphaFoldDB" id="A0AAD4R3W1"/>
<protein>
    <recommendedName>
        <fullName evidence="2">Galectin</fullName>
    </recommendedName>
</protein>
<dbReference type="Proteomes" id="UP001201812">
    <property type="component" value="Unassembled WGS sequence"/>
</dbReference>
<name>A0AAD4R3W1_9BILA</name>